<name>A0ABS7TF10_9GAMM</name>
<reference evidence="6" key="1">
    <citation type="submission" date="2021-09" db="EMBL/GenBank/DDBJ databases">
        <authorList>
            <person name="Wu T."/>
            <person name="Guo S.Z."/>
        </authorList>
    </citation>
    <scope>NUCLEOTIDE SEQUENCE</scope>
    <source>
        <strain evidence="6">RSS-23</strain>
    </source>
</reference>
<dbReference type="InterPro" id="IPR003959">
    <property type="entry name" value="ATPase_AAA_core"/>
</dbReference>
<dbReference type="PANTHER" id="PTHR42960">
    <property type="entry name" value="YCF46 PROTEIN"/>
    <property type="match status" value="1"/>
</dbReference>
<evidence type="ECO:0000256" key="2">
    <source>
        <dbReference type="ARBA" id="ARBA00022840"/>
    </source>
</evidence>
<keyword evidence="2" id="KW-0067">ATP-binding</keyword>
<proteinExistence type="inferred from homology"/>
<organism evidence="6 7">
    <name type="scientific">Thermomonas beijingensis</name>
    <dbReference type="NCBI Taxonomy" id="2872701"/>
    <lineage>
        <taxon>Bacteria</taxon>
        <taxon>Pseudomonadati</taxon>
        <taxon>Pseudomonadota</taxon>
        <taxon>Gammaproteobacteria</taxon>
        <taxon>Lysobacterales</taxon>
        <taxon>Lysobacteraceae</taxon>
        <taxon>Thermomonas</taxon>
    </lineage>
</organism>
<dbReference type="Gene3D" id="1.10.8.60">
    <property type="match status" value="1"/>
</dbReference>
<dbReference type="RefSeq" id="WP_223629106.1">
    <property type="nucleotide sequence ID" value="NZ_JAIQDJ010000004.1"/>
</dbReference>
<dbReference type="SMART" id="SM00382">
    <property type="entry name" value="AAA"/>
    <property type="match status" value="1"/>
</dbReference>
<dbReference type="InterPro" id="IPR003593">
    <property type="entry name" value="AAA+_ATPase"/>
</dbReference>
<keyword evidence="7" id="KW-1185">Reference proteome</keyword>
<feature type="domain" description="AAA+ ATPase" evidence="5">
    <location>
        <begin position="265"/>
        <end position="400"/>
    </location>
</feature>
<dbReference type="Pfam" id="PF00004">
    <property type="entry name" value="AAA"/>
    <property type="match status" value="1"/>
</dbReference>
<dbReference type="Proteomes" id="UP001430290">
    <property type="component" value="Unassembled WGS sequence"/>
</dbReference>
<accession>A0ABS7TF10</accession>
<dbReference type="InterPro" id="IPR027417">
    <property type="entry name" value="P-loop_NTPase"/>
</dbReference>
<dbReference type="InterPro" id="IPR052381">
    <property type="entry name" value="AAA_domain_protein"/>
</dbReference>
<gene>
    <name evidence="6" type="ORF">K7B09_08835</name>
</gene>
<sequence>MSELLDLVALIRADTPLLVIETPDESRVMDLFRQSLMHVWRALYRWSVTEGLRRIDMDSESATELAPDLSATLRDMQSANQRGIYLLMDATPYLGYASYQRALRDIIQRRGSQPHVLVLVGTKVELPESLEPFAVRFPLQLPDANTLLKLVKDEAREYAVQNGGRRVEVEVEAVQQIVRNLRGMSLVDARRITRHLIWRDGALGPHDLPELARLKFELLNKSGHLHYEYDTAQFADIGGAQRLKHWVAQRRAPFVADPPPAGLPPPKGMLLLGVQGCGKSLAAKAVAGGFNVPLVRLDFGALYDKYQGETEKNLRQALASTEQLAPCVLWIDEIEKALATDSGETDGGLSRRVLGYLLTWMAERTARVFLVATANQVQQLPAELLRKGRFDEIFFIDLPDAATRAEIFTLHLDRRKLPRDGINLSALAAASQGFSGAEIEQVIVSAQYAAHAMQATLDTQLLMQAIGDTRPLSLLMAEQVQALRDWALPRTVPAD</sequence>
<evidence type="ECO:0000313" key="7">
    <source>
        <dbReference type="Proteomes" id="UP001430290"/>
    </source>
</evidence>
<protein>
    <recommendedName>
        <fullName evidence="4">Uncharacterized AAA domain-containing protein ycf46</fullName>
    </recommendedName>
</protein>
<keyword evidence="1" id="KW-0547">Nucleotide-binding</keyword>
<evidence type="ECO:0000256" key="4">
    <source>
        <dbReference type="ARBA" id="ARBA00040480"/>
    </source>
</evidence>
<evidence type="ECO:0000259" key="5">
    <source>
        <dbReference type="SMART" id="SM00382"/>
    </source>
</evidence>
<evidence type="ECO:0000256" key="3">
    <source>
        <dbReference type="ARBA" id="ARBA00038088"/>
    </source>
</evidence>
<dbReference type="PANTHER" id="PTHR42960:SF1">
    <property type="entry name" value="YCF46 PROTEIN"/>
    <property type="match status" value="1"/>
</dbReference>
<evidence type="ECO:0000256" key="1">
    <source>
        <dbReference type="ARBA" id="ARBA00022741"/>
    </source>
</evidence>
<evidence type="ECO:0000313" key="6">
    <source>
        <dbReference type="EMBL" id="MBZ4186427.1"/>
    </source>
</evidence>
<comment type="caution">
    <text evidence="6">The sequence shown here is derived from an EMBL/GenBank/DDBJ whole genome shotgun (WGS) entry which is preliminary data.</text>
</comment>
<dbReference type="Gene3D" id="3.40.50.300">
    <property type="entry name" value="P-loop containing nucleotide triphosphate hydrolases"/>
    <property type="match status" value="1"/>
</dbReference>
<dbReference type="EMBL" id="JAIQDJ010000004">
    <property type="protein sequence ID" value="MBZ4186427.1"/>
    <property type="molecule type" value="Genomic_DNA"/>
</dbReference>
<comment type="similarity">
    <text evidence="3">Belongs to the AAA ATPase family. Highly divergent.</text>
</comment>
<dbReference type="SUPFAM" id="SSF52540">
    <property type="entry name" value="P-loop containing nucleoside triphosphate hydrolases"/>
    <property type="match status" value="1"/>
</dbReference>